<organism evidence="1 2">
    <name type="scientific">Solanum verrucosum</name>
    <dbReference type="NCBI Taxonomy" id="315347"/>
    <lineage>
        <taxon>Eukaryota</taxon>
        <taxon>Viridiplantae</taxon>
        <taxon>Streptophyta</taxon>
        <taxon>Embryophyta</taxon>
        <taxon>Tracheophyta</taxon>
        <taxon>Spermatophyta</taxon>
        <taxon>Magnoliopsida</taxon>
        <taxon>eudicotyledons</taxon>
        <taxon>Gunneridae</taxon>
        <taxon>Pentapetalae</taxon>
        <taxon>asterids</taxon>
        <taxon>lamiids</taxon>
        <taxon>Solanales</taxon>
        <taxon>Solanaceae</taxon>
        <taxon>Solanoideae</taxon>
        <taxon>Solaneae</taxon>
        <taxon>Solanum</taxon>
    </lineage>
</organism>
<dbReference type="PANTHER" id="PTHR35218:SF9">
    <property type="entry name" value="ENDONUCLEASE_EXONUCLEASE_PHOSPHATASE DOMAIN-CONTAINING PROTEIN"/>
    <property type="match status" value="1"/>
</dbReference>
<accession>A0AAF0ZJ32</accession>
<dbReference type="InterPro" id="IPR036691">
    <property type="entry name" value="Endo/exonu/phosph_ase_sf"/>
</dbReference>
<dbReference type="AlphaFoldDB" id="A0AAF0ZJ32"/>
<dbReference type="Gene3D" id="3.60.10.10">
    <property type="entry name" value="Endonuclease/exonuclease/phosphatase"/>
    <property type="match status" value="1"/>
</dbReference>
<feature type="non-terminal residue" evidence="1">
    <location>
        <position position="124"/>
    </location>
</feature>
<protein>
    <submittedName>
        <fullName evidence="1">Uncharacterized protein</fullName>
    </submittedName>
</protein>
<evidence type="ECO:0000313" key="2">
    <source>
        <dbReference type="Proteomes" id="UP001234989"/>
    </source>
</evidence>
<keyword evidence="2" id="KW-1185">Reference proteome</keyword>
<gene>
    <name evidence="1" type="ORF">MTR67_034262</name>
</gene>
<dbReference type="Proteomes" id="UP001234989">
    <property type="component" value="Chromosome 8"/>
</dbReference>
<dbReference type="PANTHER" id="PTHR35218">
    <property type="entry name" value="RNASE H DOMAIN-CONTAINING PROTEIN"/>
    <property type="match status" value="1"/>
</dbReference>
<dbReference type="EMBL" id="CP133619">
    <property type="protein sequence ID" value="WMV40877.1"/>
    <property type="molecule type" value="Genomic_DNA"/>
</dbReference>
<sequence>MIFPEGEDKKYIQICLPALVKFSFDLRRAIKMALAKYVVVLTPTMNPNLTLTTGCPEIPSLFYSPMNQPTSIIVWNTRGVNNDNFKRNFKDLIQINNPCMVALLETKMENHQGMLNEFGFDDFW</sequence>
<reference evidence="1" key="1">
    <citation type="submission" date="2023-08" db="EMBL/GenBank/DDBJ databases">
        <title>A de novo genome assembly of Solanum verrucosum Schlechtendal, a Mexican diploid species geographically isolated from the other diploid A-genome species in potato relatives.</title>
        <authorList>
            <person name="Hosaka K."/>
        </authorList>
    </citation>
    <scope>NUCLEOTIDE SEQUENCE</scope>
    <source>
        <tissue evidence="1">Young leaves</tissue>
    </source>
</reference>
<name>A0AAF0ZJ32_SOLVR</name>
<evidence type="ECO:0000313" key="1">
    <source>
        <dbReference type="EMBL" id="WMV40877.1"/>
    </source>
</evidence>
<proteinExistence type="predicted"/>